<organism evidence="1 2">
    <name type="scientific">Hibiscus trionum</name>
    <name type="common">Flower of an hour</name>
    <dbReference type="NCBI Taxonomy" id="183268"/>
    <lineage>
        <taxon>Eukaryota</taxon>
        <taxon>Viridiplantae</taxon>
        <taxon>Streptophyta</taxon>
        <taxon>Embryophyta</taxon>
        <taxon>Tracheophyta</taxon>
        <taxon>Spermatophyta</taxon>
        <taxon>Magnoliopsida</taxon>
        <taxon>eudicotyledons</taxon>
        <taxon>Gunneridae</taxon>
        <taxon>Pentapetalae</taxon>
        <taxon>rosids</taxon>
        <taxon>malvids</taxon>
        <taxon>Malvales</taxon>
        <taxon>Malvaceae</taxon>
        <taxon>Malvoideae</taxon>
        <taxon>Hibiscus</taxon>
    </lineage>
</organism>
<dbReference type="PANTHER" id="PTHR37210">
    <property type="entry name" value="EXPRESSED PROTEIN"/>
    <property type="match status" value="1"/>
</dbReference>
<accession>A0A9W7I548</accession>
<comment type="caution">
    <text evidence="1">The sequence shown here is derived from an EMBL/GenBank/DDBJ whole genome shotgun (WGS) entry which is preliminary data.</text>
</comment>
<proteinExistence type="predicted"/>
<evidence type="ECO:0000313" key="2">
    <source>
        <dbReference type="Proteomes" id="UP001165190"/>
    </source>
</evidence>
<dbReference type="InterPro" id="IPR053350">
    <property type="entry name" value="CV_Inducer"/>
</dbReference>
<name>A0A9W7I548_HIBTR</name>
<dbReference type="PANTHER" id="PTHR37210:SF2">
    <property type="entry name" value="PROTEIN CHLOROPLAST VESICULATION"/>
    <property type="match status" value="1"/>
</dbReference>
<dbReference type="AlphaFoldDB" id="A0A9W7I548"/>
<dbReference type="Proteomes" id="UP001165190">
    <property type="component" value="Unassembled WGS sequence"/>
</dbReference>
<reference evidence="1" key="1">
    <citation type="submission" date="2023-05" db="EMBL/GenBank/DDBJ databases">
        <title>Genome and transcriptome analyses reveal genes involved in the formation of fine ridges on petal epidermal cells in Hibiscus trionum.</title>
        <authorList>
            <person name="Koshimizu S."/>
            <person name="Masuda S."/>
            <person name="Ishii T."/>
            <person name="Shirasu K."/>
            <person name="Hoshino A."/>
            <person name="Arita M."/>
        </authorList>
    </citation>
    <scope>NUCLEOTIDE SEQUENCE</scope>
    <source>
        <strain evidence="1">Hamamatsu line</strain>
    </source>
</reference>
<dbReference type="EMBL" id="BSYR01000022">
    <property type="protein sequence ID" value="GMI89172.1"/>
    <property type="molecule type" value="Genomic_DNA"/>
</dbReference>
<evidence type="ECO:0000313" key="1">
    <source>
        <dbReference type="EMBL" id="GMI89172.1"/>
    </source>
</evidence>
<gene>
    <name evidence="1" type="ORF">HRI_002586500</name>
</gene>
<dbReference type="OrthoDB" id="1892100at2759"/>
<sequence length="142" mass="15702">MAISTRCCLDVSPPNPNPGLDNPSFNTKRSQFAWPRDDKWRKQCTVGLACFMIGLQSGDLNNNRAIAKEIPSVAIESNSTATRWSEKRMCPPWQANSLETIVPENLPRPSAHRRWEAIGFSGNAPAIKVTVARKTIAGCFSM</sequence>
<keyword evidence="2" id="KW-1185">Reference proteome</keyword>
<protein>
    <submittedName>
        <fullName evidence="1">Chloroplast vesiculation</fullName>
    </submittedName>
</protein>